<dbReference type="InterPro" id="IPR038600">
    <property type="entry name" value="Csn2_sf"/>
</dbReference>
<protein>
    <submittedName>
        <fullName evidence="1">CRISPR-associated protein, Csn2 family</fullName>
    </submittedName>
</protein>
<dbReference type="OrthoDB" id="1701909at2"/>
<reference evidence="2" key="1">
    <citation type="submission" date="2016-01" db="EMBL/GenBank/DDBJ databases">
        <authorList>
            <person name="Mitreva M."/>
            <person name="Pepin K.H."/>
            <person name="Mihindukulasuriya K.A."/>
            <person name="Fulton R."/>
            <person name="Fronick C."/>
            <person name="O'Laughlin M."/>
            <person name="Miner T."/>
            <person name="Herter B."/>
            <person name="Rosa B.A."/>
            <person name="Cordes M."/>
            <person name="Tomlinson C."/>
            <person name="Wollam A."/>
            <person name="Palsikar V.B."/>
            <person name="Mardis E.R."/>
            <person name="Wilson R.K."/>
        </authorList>
    </citation>
    <scope>NUCLEOTIDE SEQUENCE [LARGE SCALE GENOMIC DNA]</scope>
    <source>
        <strain evidence="2">DNF01167</strain>
    </source>
</reference>
<gene>
    <name evidence="1" type="ORF">HMPREF3186_00754</name>
</gene>
<dbReference type="Proteomes" id="UP000070355">
    <property type="component" value="Unassembled WGS sequence"/>
</dbReference>
<proteinExistence type="predicted"/>
<comment type="caution">
    <text evidence="1">The sequence shown here is derived from an EMBL/GenBank/DDBJ whole genome shotgun (WGS) entry which is preliminary data.</text>
</comment>
<organism evidence="1 2">
    <name type="scientific">Gemella haemolysans</name>
    <dbReference type="NCBI Taxonomy" id="1379"/>
    <lineage>
        <taxon>Bacteria</taxon>
        <taxon>Bacillati</taxon>
        <taxon>Bacillota</taxon>
        <taxon>Bacilli</taxon>
        <taxon>Bacillales</taxon>
        <taxon>Gemellaceae</taxon>
        <taxon>Gemella</taxon>
    </lineage>
</organism>
<dbReference type="InterPro" id="IPR010146">
    <property type="entry name" value="CRISPR-assoc_prot_Csn2-typ"/>
</dbReference>
<dbReference type="AlphaFoldDB" id="A0A133ZZW4"/>
<sequence length="224" mass="26661">MMIINKNWQRKIEIEDNIIYTLVFENKKYYRENIIELINQHKGNEGSYILSNDNKEISFDKNSYIITDIFNIDVNSKRVLTKIYNSLLKEIVEDISSYNELSTNIRVYFEKLIFNSSLEIDQSEEIDMSSLLKLGDFRVHVENDDILEKFLKFLKVLTELCGCKIIFVVGLHNVFTQDEIIEIYKEVCLNKINIINIEYQQFNNLSTKNYREIVYIFDKDNCEI</sequence>
<evidence type="ECO:0000313" key="2">
    <source>
        <dbReference type="Proteomes" id="UP000070355"/>
    </source>
</evidence>
<dbReference type="Pfam" id="PF09711">
    <property type="entry name" value="Cas_Csn2"/>
    <property type="match status" value="1"/>
</dbReference>
<name>A0A133ZZW4_9BACL</name>
<dbReference type="CDD" id="cd09644">
    <property type="entry name" value="Csn2"/>
    <property type="match status" value="1"/>
</dbReference>
<dbReference type="PATRIC" id="fig|1379.3.peg.732"/>
<dbReference type="NCBIfam" id="TIGR01866">
    <property type="entry name" value="cas_Csn2"/>
    <property type="match status" value="1"/>
</dbReference>
<dbReference type="EMBL" id="LSDC01000047">
    <property type="protein sequence ID" value="KXB60994.1"/>
    <property type="molecule type" value="Genomic_DNA"/>
</dbReference>
<evidence type="ECO:0000313" key="1">
    <source>
        <dbReference type="EMBL" id="KXB60994.1"/>
    </source>
</evidence>
<dbReference type="Gene3D" id="3.40.50.11940">
    <property type="match status" value="1"/>
</dbReference>
<dbReference type="RefSeq" id="WP_060913974.1">
    <property type="nucleotide sequence ID" value="NZ_KQ959948.1"/>
</dbReference>
<dbReference type="STRING" id="1379.HMPREF3186_00754"/>
<accession>A0A133ZZW4</accession>